<dbReference type="PRINTS" id="PR00722">
    <property type="entry name" value="CHYMOTRYPSIN"/>
</dbReference>
<dbReference type="OrthoDB" id="6380398at2759"/>
<evidence type="ECO:0000256" key="7">
    <source>
        <dbReference type="SAM" id="SignalP"/>
    </source>
</evidence>
<dbReference type="AlphaFoldDB" id="A0A6A6S2W5"/>
<dbReference type="Gene3D" id="2.40.10.10">
    <property type="entry name" value="Trypsin-like serine proteases"/>
    <property type="match status" value="2"/>
</dbReference>
<evidence type="ECO:0000256" key="4">
    <source>
        <dbReference type="ARBA" id="ARBA00022825"/>
    </source>
</evidence>
<dbReference type="PROSITE" id="PS00135">
    <property type="entry name" value="TRYPSIN_SER"/>
    <property type="match status" value="1"/>
</dbReference>
<keyword evidence="2 6" id="KW-0645">Protease</keyword>
<name>A0A6A6S2W5_9PLEO</name>
<dbReference type="InterPro" id="IPR001314">
    <property type="entry name" value="Peptidase_S1A"/>
</dbReference>
<reference evidence="9" key="1">
    <citation type="journal article" date="2020" name="Stud. Mycol.">
        <title>101 Dothideomycetes genomes: a test case for predicting lifestyles and emergence of pathogens.</title>
        <authorList>
            <person name="Haridas S."/>
            <person name="Albert R."/>
            <person name="Binder M."/>
            <person name="Bloem J."/>
            <person name="Labutti K."/>
            <person name="Salamov A."/>
            <person name="Andreopoulos B."/>
            <person name="Baker S."/>
            <person name="Barry K."/>
            <person name="Bills G."/>
            <person name="Bluhm B."/>
            <person name="Cannon C."/>
            <person name="Castanera R."/>
            <person name="Culley D."/>
            <person name="Daum C."/>
            <person name="Ezra D."/>
            <person name="Gonzalez J."/>
            <person name="Henrissat B."/>
            <person name="Kuo A."/>
            <person name="Liang C."/>
            <person name="Lipzen A."/>
            <person name="Lutzoni F."/>
            <person name="Magnuson J."/>
            <person name="Mondo S."/>
            <person name="Nolan M."/>
            <person name="Ohm R."/>
            <person name="Pangilinan J."/>
            <person name="Park H.-J."/>
            <person name="Ramirez L."/>
            <person name="Alfaro M."/>
            <person name="Sun H."/>
            <person name="Tritt A."/>
            <person name="Yoshinaga Y."/>
            <person name="Zwiers L.-H."/>
            <person name="Turgeon B."/>
            <person name="Goodwin S."/>
            <person name="Spatafora J."/>
            <person name="Crous P."/>
            <person name="Grigoriev I."/>
        </authorList>
    </citation>
    <scope>NUCLEOTIDE SEQUENCE</scope>
    <source>
        <strain evidence="9">CBS 473.64</strain>
    </source>
</reference>
<dbReference type="InterPro" id="IPR050430">
    <property type="entry name" value="Peptidase_S1"/>
</dbReference>
<comment type="similarity">
    <text evidence="1">Belongs to the peptidase S1 family.</text>
</comment>
<dbReference type="InterPro" id="IPR033116">
    <property type="entry name" value="TRYPSIN_SER"/>
</dbReference>
<evidence type="ECO:0000256" key="5">
    <source>
        <dbReference type="ARBA" id="ARBA00023157"/>
    </source>
</evidence>
<sequence>MVFKSLLIAALAVPAAVFGSAIPATIPPSEADTSSVQIVGGTTAAAGDAPFIVTLLLNGSLRCGGSLLNANTVITAAHCVGTYSASQFSIRYGSLRYASGGTVVKVSKVTVNPSYDDGTTDYDVAIFKLSTTVPTSSTVGYASLAASGSDPASGSTLTVAGWGATSAGGSVSSTLLKVSVPVVARATCNTNYQSLYGESGLITDRMFCAGVTAGGKDSCQGDSGGPIFDSSKTLVGVVSWGYSCAEPNAPGVYTRLGNAAINTFITSNLA</sequence>
<dbReference type="PROSITE" id="PS00134">
    <property type="entry name" value="TRYPSIN_HIS"/>
    <property type="match status" value="1"/>
</dbReference>
<dbReference type="GO" id="GO:0004252">
    <property type="term" value="F:serine-type endopeptidase activity"/>
    <property type="evidence" value="ECO:0007669"/>
    <property type="project" value="InterPro"/>
</dbReference>
<evidence type="ECO:0000256" key="3">
    <source>
        <dbReference type="ARBA" id="ARBA00022801"/>
    </source>
</evidence>
<organism evidence="9 10">
    <name type="scientific">Massarina eburnea CBS 473.64</name>
    <dbReference type="NCBI Taxonomy" id="1395130"/>
    <lineage>
        <taxon>Eukaryota</taxon>
        <taxon>Fungi</taxon>
        <taxon>Dikarya</taxon>
        <taxon>Ascomycota</taxon>
        <taxon>Pezizomycotina</taxon>
        <taxon>Dothideomycetes</taxon>
        <taxon>Pleosporomycetidae</taxon>
        <taxon>Pleosporales</taxon>
        <taxon>Massarineae</taxon>
        <taxon>Massarinaceae</taxon>
        <taxon>Massarina</taxon>
    </lineage>
</organism>
<dbReference type="InterPro" id="IPR001254">
    <property type="entry name" value="Trypsin_dom"/>
</dbReference>
<dbReference type="InterPro" id="IPR018114">
    <property type="entry name" value="TRYPSIN_HIS"/>
</dbReference>
<evidence type="ECO:0000256" key="1">
    <source>
        <dbReference type="ARBA" id="ARBA00007664"/>
    </source>
</evidence>
<proteinExistence type="inferred from homology"/>
<dbReference type="PANTHER" id="PTHR24276:SF98">
    <property type="entry name" value="FI18310P1-RELATED"/>
    <property type="match status" value="1"/>
</dbReference>
<evidence type="ECO:0000313" key="9">
    <source>
        <dbReference type="EMBL" id="KAF2640584.1"/>
    </source>
</evidence>
<feature type="signal peptide" evidence="7">
    <location>
        <begin position="1"/>
        <end position="31"/>
    </location>
</feature>
<keyword evidence="3 6" id="KW-0378">Hydrolase</keyword>
<keyword evidence="10" id="KW-1185">Reference proteome</keyword>
<dbReference type="FunFam" id="2.40.10.10:FF:000077">
    <property type="entry name" value="Predicted protein"/>
    <property type="match status" value="1"/>
</dbReference>
<dbReference type="Pfam" id="PF00089">
    <property type="entry name" value="Trypsin"/>
    <property type="match status" value="1"/>
</dbReference>
<dbReference type="PANTHER" id="PTHR24276">
    <property type="entry name" value="POLYSERASE-RELATED"/>
    <property type="match status" value="1"/>
</dbReference>
<dbReference type="GO" id="GO:0006508">
    <property type="term" value="P:proteolysis"/>
    <property type="evidence" value="ECO:0007669"/>
    <property type="project" value="UniProtKB-KW"/>
</dbReference>
<dbReference type="SUPFAM" id="SSF50494">
    <property type="entry name" value="Trypsin-like serine proteases"/>
    <property type="match status" value="1"/>
</dbReference>
<protein>
    <submittedName>
        <fullName evidence="9">Trypsin-domain-containing protein</fullName>
    </submittedName>
</protein>
<feature type="domain" description="Peptidase S1" evidence="8">
    <location>
        <begin position="38"/>
        <end position="270"/>
    </location>
</feature>
<dbReference type="InterPro" id="IPR009003">
    <property type="entry name" value="Peptidase_S1_PA"/>
</dbReference>
<evidence type="ECO:0000256" key="2">
    <source>
        <dbReference type="ARBA" id="ARBA00022670"/>
    </source>
</evidence>
<keyword evidence="5" id="KW-1015">Disulfide bond</keyword>
<evidence type="ECO:0000256" key="6">
    <source>
        <dbReference type="RuleBase" id="RU363034"/>
    </source>
</evidence>
<evidence type="ECO:0000313" key="10">
    <source>
        <dbReference type="Proteomes" id="UP000799753"/>
    </source>
</evidence>
<dbReference type="CDD" id="cd00190">
    <property type="entry name" value="Tryp_SPc"/>
    <property type="match status" value="1"/>
</dbReference>
<keyword evidence="7" id="KW-0732">Signal</keyword>
<dbReference type="InterPro" id="IPR043504">
    <property type="entry name" value="Peptidase_S1_PA_chymotrypsin"/>
</dbReference>
<dbReference type="SMART" id="SM00020">
    <property type="entry name" value="Tryp_SPc"/>
    <property type="match status" value="1"/>
</dbReference>
<gene>
    <name evidence="9" type="ORF">P280DRAFT_469332</name>
</gene>
<feature type="chain" id="PRO_5025614747" evidence="7">
    <location>
        <begin position="32"/>
        <end position="270"/>
    </location>
</feature>
<dbReference type="PROSITE" id="PS50240">
    <property type="entry name" value="TRYPSIN_DOM"/>
    <property type="match status" value="1"/>
</dbReference>
<evidence type="ECO:0000259" key="8">
    <source>
        <dbReference type="PROSITE" id="PS50240"/>
    </source>
</evidence>
<dbReference type="EMBL" id="MU006784">
    <property type="protein sequence ID" value="KAF2640584.1"/>
    <property type="molecule type" value="Genomic_DNA"/>
</dbReference>
<keyword evidence="4 6" id="KW-0720">Serine protease</keyword>
<dbReference type="Proteomes" id="UP000799753">
    <property type="component" value="Unassembled WGS sequence"/>
</dbReference>
<accession>A0A6A6S2W5</accession>